<keyword evidence="1" id="KW-0472">Membrane</keyword>
<evidence type="ECO:0000256" key="1">
    <source>
        <dbReference type="SAM" id="Phobius"/>
    </source>
</evidence>
<keyword evidence="1" id="KW-0812">Transmembrane</keyword>
<name>A0A415J0Q0_9BACT</name>
<proteinExistence type="predicted"/>
<dbReference type="EMBL" id="QROI01000020">
    <property type="protein sequence ID" value="RHL13424.1"/>
    <property type="molecule type" value="Genomic_DNA"/>
</dbReference>
<accession>A0A415J0Q0</accession>
<gene>
    <name evidence="2" type="ORF">DW035_12395</name>
</gene>
<keyword evidence="1" id="KW-1133">Transmembrane helix</keyword>
<feature type="transmembrane region" description="Helical" evidence="1">
    <location>
        <begin position="12"/>
        <end position="34"/>
    </location>
</feature>
<organism evidence="2 3">
    <name type="scientific">Phocaeicola plebeius</name>
    <dbReference type="NCBI Taxonomy" id="310297"/>
    <lineage>
        <taxon>Bacteria</taxon>
        <taxon>Pseudomonadati</taxon>
        <taxon>Bacteroidota</taxon>
        <taxon>Bacteroidia</taxon>
        <taxon>Bacteroidales</taxon>
        <taxon>Bacteroidaceae</taxon>
        <taxon>Phocaeicola</taxon>
    </lineage>
</organism>
<dbReference type="Proteomes" id="UP000284916">
    <property type="component" value="Unassembled WGS sequence"/>
</dbReference>
<evidence type="ECO:0000313" key="2">
    <source>
        <dbReference type="EMBL" id="RHL13424.1"/>
    </source>
</evidence>
<protein>
    <recommendedName>
        <fullName evidence="4">PH domain-containing protein</fullName>
    </recommendedName>
</protein>
<comment type="caution">
    <text evidence="2">The sequence shown here is derived from an EMBL/GenBank/DDBJ whole genome shotgun (WGS) entry which is preliminary data.</text>
</comment>
<reference evidence="2 3" key="1">
    <citation type="submission" date="2018-08" db="EMBL/GenBank/DDBJ databases">
        <title>A genome reference for cultivated species of the human gut microbiota.</title>
        <authorList>
            <person name="Zou Y."/>
            <person name="Xue W."/>
            <person name="Luo G."/>
        </authorList>
    </citation>
    <scope>NUCLEOTIDE SEQUENCE [LARGE SCALE GENOMIC DNA]</scope>
    <source>
        <strain evidence="2 3">AF39-11</strain>
    </source>
</reference>
<dbReference type="AlphaFoldDB" id="A0A415J0Q0"/>
<evidence type="ECO:0000313" key="3">
    <source>
        <dbReference type="Proteomes" id="UP000284916"/>
    </source>
</evidence>
<sequence>MENFRLKNRWIYGGYIILWWFLGGLIFYCILNMITQAPKEDASFLYPYSSYMLSGILIGWMHSRTYYAVRNDILQLRTPHILLKTVALQDIIKTDHYASTKFDVIHGWYNVCLTLQKGKKVYLYAKDEKKLIALLEERNNATAFTND</sequence>
<dbReference type="RefSeq" id="WP_118441874.1">
    <property type="nucleotide sequence ID" value="NZ_QROD01000023.1"/>
</dbReference>
<evidence type="ECO:0008006" key="4">
    <source>
        <dbReference type="Google" id="ProtNLM"/>
    </source>
</evidence>
<feature type="transmembrane region" description="Helical" evidence="1">
    <location>
        <begin position="46"/>
        <end position="67"/>
    </location>
</feature>